<dbReference type="EMBL" id="CAJOBI010124789">
    <property type="protein sequence ID" value="CAF4695885.1"/>
    <property type="molecule type" value="Genomic_DNA"/>
</dbReference>
<evidence type="ECO:0000256" key="1">
    <source>
        <dbReference type="ARBA" id="ARBA00022614"/>
    </source>
</evidence>
<name>A0A8S3A2P3_9BILA</name>
<organism evidence="3 4">
    <name type="scientific">Rotaria magnacalcarata</name>
    <dbReference type="NCBI Taxonomy" id="392030"/>
    <lineage>
        <taxon>Eukaryota</taxon>
        <taxon>Metazoa</taxon>
        <taxon>Spiralia</taxon>
        <taxon>Gnathifera</taxon>
        <taxon>Rotifera</taxon>
        <taxon>Eurotatoria</taxon>
        <taxon>Bdelloidea</taxon>
        <taxon>Philodinida</taxon>
        <taxon>Philodinidae</taxon>
        <taxon>Rotaria</taxon>
    </lineage>
</organism>
<dbReference type="PRINTS" id="PR00019">
    <property type="entry name" value="LEURICHRPT"/>
</dbReference>
<dbReference type="AlphaFoldDB" id="A0A8S3A2P3"/>
<sequence>SQANDAERQDLSSRGLSSVPLEILEFVTLRRLILSNNNLSGLPTSIRSLVNLEYLDLSRNP</sequence>
<dbReference type="InterPro" id="IPR032675">
    <property type="entry name" value="LRR_dom_sf"/>
</dbReference>
<evidence type="ECO:0000256" key="2">
    <source>
        <dbReference type="ARBA" id="ARBA00022737"/>
    </source>
</evidence>
<accession>A0A8S3A2P3</accession>
<dbReference type="Proteomes" id="UP000676336">
    <property type="component" value="Unassembled WGS sequence"/>
</dbReference>
<feature type="non-terminal residue" evidence="3">
    <location>
        <position position="1"/>
    </location>
</feature>
<dbReference type="Gene3D" id="3.80.10.10">
    <property type="entry name" value="Ribonuclease Inhibitor"/>
    <property type="match status" value="1"/>
</dbReference>
<evidence type="ECO:0000313" key="3">
    <source>
        <dbReference type="EMBL" id="CAF4695885.1"/>
    </source>
</evidence>
<dbReference type="InterPro" id="IPR025875">
    <property type="entry name" value="Leu-rich_rpt_4"/>
</dbReference>
<keyword evidence="1" id="KW-0433">Leucine-rich repeat</keyword>
<protein>
    <submittedName>
        <fullName evidence="3">Uncharacterized protein</fullName>
    </submittedName>
</protein>
<reference evidence="3" key="1">
    <citation type="submission" date="2021-02" db="EMBL/GenBank/DDBJ databases">
        <authorList>
            <person name="Nowell W R."/>
        </authorList>
    </citation>
    <scope>NUCLEOTIDE SEQUENCE</scope>
</reference>
<evidence type="ECO:0000313" key="4">
    <source>
        <dbReference type="Proteomes" id="UP000676336"/>
    </source>
</evidence>
<gene>
    <name evidence="3" type="ORF">SMN809_LOCUS42853</name>
</gene>
<comment type="caution">
    <text evidence="3">The sequence shown here is derived from an EMBL/GenBank/DDBJ whole genome shotgun (WGS) entry which is preliminary data.</text>
</comment>
<dbReference type="SUPFAM" id="SSF52075">
    <property type="entry name" value="Outer arm dynein light chain 1"/>
    <property type="match status" value="1"/>
</dbReference>
<keyword evidence="2" id="KW-0677">Repeat</keyword>
<dbReference type="Pfam" id="PF12799">
    <property type="entry name" value="LRR_4"/>
    <property type="match status" value="1"/>
</dbReference>
<proteinExistence type="predicted"/>
<feature type="non-terminal residue" evidence="3">
    <location>
        <position position="61"/>
    </location>
</feature>